<evidence type="ECO:0000313" key="9">
    <source>
        <dbReference type="EMBL" id="GAB96320.1"/>
    </source>
</evidence>
<feature type="domain" description="Dihydroorotate dehydrogenase catalytic" evidence="8">
    <location>
        <begin position="32"/>
        <end position="320"/>
    </location>
</feature>
<dbReference type="PROSITE" id="PS00912">
    <property type="entry name" value="DHODEHASE_2"/>
    <property type="match status" value="1"/>
</dbReference>
<evidence type="ECO:0000256" key="3">
    <source>
        <dbReference type="ARBA" id="ARBA00022643"/>
    </source>
</evidence>
<comment type="function">
    <text evidence="6">Catalyzes the conversion of dihydroorotate to orotate.</text>
</comment>
<feature type="binding site" evidence="6">
    <location>
        <position position="68"/>
    </location>
    <ligand>
        <name>substrate</name>
    </ligand>
</feature>
<dbReference type="STRING" id="1184609.KILIM_035_00090"/>
<accession>K6WAT9</accession>
<dbReference type="InterPro" id="IPR049622">
    <property type="entry name" value="Dihydroorotate_DH_I"/>
</dbReference>
<dbReference type="SUPFAM" id="SSF51395">
    <property type="entry name" value="FMN-linked oxidoreductases"/>
    <property type="match status" value="1"/>
</dbReference>
<keyword evidence="6" id="KW-0963">Cytoplasm</keyword>
<dbReference type="NCBIfam" id="NF005574">
    <property type="entry name" value="PRK07259.1"/>
    <property type="match status" value="1"/>
</dbReference>
<dbReference type="UniPathway" id="UPA00070"/>
<comment type="cofactor">
    <cofactor evidence="6">
        <name>FMN</name>
        <dbReference type="ChEBI" id="CHEBI:58210"/>
    </cofactor>
    <text evidence="6">Binds 1 FMN per subunit.</text>
</comment>
<dbReference type="NCBIfam" id="TIGR01037">
    <property type="entry name" value="pyrD_sub1_fam"/>
    <property type="match status" value="1"/>
</dbReference>
<dbReference type="EC" id="1.3.-.-" evidence="6"/>
<feature type="binding site" evidence="6">
    <location>
        <position position="44"/>
    </location>
    <ligand>
        <name>FMN</name>
        <dbReference type="ChEBI" id="CHEBI:58210"/>
    </ligand>
</feature>
<dbReference type="GO" id="GO:0004152">
    <property type="term" value="F:dihydroorotate dehydrogenase activity"/>
    <property type="evidence" value="ECO:0007669"/>
    <property type="project" value="UniProtKB-UniRule"/>
</dbReference>
<comment type="similarity">
    <text evidence="6">Belongs to the dihydroorotate dehydrogenase family. Type 1 subfamily.</text>
</comment>
<feature type="binding site" evidence="6">
    <location>
        <position position="245"/>
    </location>
    <ligand>
        <name>FMN</name>
        <dbReference type="ChEBI" id="CHEBI:58210"/>
    </ligand>
</feature>
<sequence>MPPASGLGPASVPPLPRTLQPGGKVDLTTVLGPLSLPNPVMTASGCAANGVELHRFFDISTLGAFVTKTVLADPRSGRGTPRMAETPSGMLNSIGLQGPGIEAFVEKDLAWLMTNGARVIVSIAGNDPREFAQVAKTLVNSPAFDACVGVEINISCPNVANRGLVFACDPAATTEVIDRVRTQVPPGIPILVKLSPDVTDIVQIARAAVHAGADALTMINTTLGLEIDPVTLRPALAGITGGLSGPAIRPTALRAVWQVYAAMQAGVVPKRPIVGVGGIRTGRDALTFLAAGATAVQVGTAIFNDPHAPVRVRDELSEELRSRGVASPADVVGIAHQRVPGVTSLRSTPGRGGTGAGASGTPPPPGASATATAAGPAGAGGSGGPAIRARADDSRASGPATAAPGGRR</sequence>
<dbReference type="Gene3D" id="3.20.20.70">
    <property type="entry name" value="Aldolase class I"/>
    <property type="match status" value="1"/>
</dbReference>
<comment type="caution">
    <text evidence="9">The sequence shown here is derived from an EMBL/GenBank/DDBJ whole genome shotgun (WGS) entry which is preliminary data.</text>
</comment>
<feature type="compositionally biased region" description="Low complexity" evidence="7">
    <location>
        <begin position="367"/>
        <end position="376"/>
    </location>
</feature>
<evidence type="ECO:0000256" key="1">
    <source>
        <dbReference type="ARBA" id="ARBA00004725"/>
    </source>
</evidence>
<dbReference type="InterPro" id="IPR050074">
    <property type="entry name" value="DHO_dehydrogenase"/>
</dbReference>
<feature type="binding site" evidence="6">
    <location>
        <begin position="299"/>
        <end position="300"/>
    </location>
    <ligand>
        <name>FMN</name>
        <dbReference type="ChEBI" id="CHEBI:58210"/>
    </ligand>
</feature>
<keyword evidence="3 6" id="KW-0288">FMN</keyword>
<dbReference type="eggNOG" id="COG0167">
    <property type="taxonomic scope" value="Bacteria"/>
</dbReference>
<gene>
    <name evidence="6 9" type="primary">pyrD</name>
    <name evidence="9" type="ORF">KILIM_035_00090</name>
</gene>
<comment type="catalytic activity">
    <reaction evidence="6">
        <text>(S)-dihydroorotate + A = orotate + AH2</text>
        <dbReference type="Rhea" id="RHEA:18073"/>
        <dbReference type="ChEBI" id="CHEBI:13193"/>
        <dbReference type="ChEBI" id="CHEBI:17499"/>
        <dbReference type="ChEBI" id="CHEBI:30839"/>
        <dbReference type="ChEBI" id="CHEBI:30864"/>
    </reaction>
</comment>
<dbReference type="GO" id="GO:0044205">
    <property type="term" value="P:'de novo' UMP biosynthetic process"/>
    <property type="evidence" value="ECO:0007669"/>
    <property type="project" value="UniProtKB-UniRule"/>
</dbReference>
<evidence type="ECO:0000256" key="6">
    <source>
        <dbReference type="HAMAP-Rule" id="MF_00224"/>
    </source>
</evidence>
<evidence type="ECO:0000313" key="10">
    <source>
        <dbReference type="Proteomes" id="UP000008366"/>
    </source>
</evidence>
<dbReference type="CDD" id="cd04740">
    <property type="entry name" value="DHOD_1B_like"/>
    <property type="match status" value="1"/>
</dbReference>
<feature type="region of interest" description="Disordered" evidence="7">
    <location>
        <begin position="1"/>
        <end position="21"/>
    </location>
</feature>
<feature type="binding site" evidence="6">
    <location>
        <begin position="92"/>
        <end position="96"/>
    </location>
    <ligand>
        <name>substrate</name>
    </ligand>
</feature>
<reference evidence="9 10" key="1">
    <citation type="submission" date="2012-08" db="EMBL/GenBank/DDBJ databases">
        <title>Whole genome shotgun sequence of Kineosphaera limosa NBRC 100340.</title>
        <authorList>
            <person name="Yoshida I."/>
            <person name="Isaki S."/>
            <person name="Hosoyama A."/>
            <person name="Tsuchikane K."/>
            <person name="Katsumata H."/>
            <person name="Ando Y."/>
            <person name="Ohji S."/>
            <person name="Hamada M."/>
            <person name="Tamura T."/>
            <person name="Yamazoe A."/>
            <person name="Yamazaki S."/>
            <person name="Fujita N."/>
        </authorList>
    </citation>
    <scope>NUCLEOTIDE SEQUENCE [LARGE SCALE GENOMIC DNA]</scope>
    <source>
        <strain evidence="9 10">NBRC 100340</strain>
    </source>
</reference>
<dbReference type="InterPro" id="IPR013785">
    <property type="entry name" value="Aldolase_TIM"/>
</dbReference>
<feature type="binding site" evidence="6">
    <location>
        <begin position="68"/>
        <end position="69"/>
    </location>
    <ligand>
        <name>FMN</name>
        <dbReference type="ChEBI" id="CHEBI:58210"/>
    </ligand>
</feature>
<comment type="subcellular location">
    <subcellularLocation>
        <location evidence="6">Cytoplasm</location>
    </subcellularLocation>
</comment>
<dbReference type="HAMAP" id="MF_00224">
    <property type="entry name" value="DHO_dh_type1"/>
    <property type="match status" value="1"/>
</dbReference>
<evidence type="ECO:0000256" key="7">
    <source>
        <dbReference type="SAM" id="MobiDB-lite"/>
    </source>
</evidence>
<protein>
    <recommendedName>
        <fullName evidence="6">Dihydroorotate dehydrogenase</fullName>
        <shortName evidence="6">DHOD</shortName>
        <shortName evidence="6">DHODase</shortName>
        <shortName evidence="6">DHOdehase</shortName>
        <ecNumber evidence="6">1.3.-.-</ecNumber>
    </recommendedName>
</protein>
<feature type="binding site" evidence="6">
    <location>
        <begin position="277"/>
        <end position="278"/>
    </location>
    <ligand>
        <name>FMN</name>
        <dbReference type="ChEBI" id="CHEBI:58210"/>
    </ligand>
</feature>
<keyword evidence="4 6" id="KW-0665">Pyrimidine biosynthesis</keyword>
<comment type="pathway">
    <text evidence="1 6">Pyrimidine metabolism; UMP biosynthesis via de novo pathway.</text>
</comment>
<feature type="binding site" evidence="6">
    <location>
        <position position="153"/>
    </location>
    <ligand>
        <name>substrate</name>
    </ligand>
</feature>
<keyword evidence="5 6" id="KW-0560">Oxidoreductase</keyword>
<dbReference type="Pfam" id="PF01180">
    <property type="entry name" value="DHO_dh"/>
    <property type="match status" value="1"/>
</dbReference>
<comment type="caution">
    <text evidence="6">Lacks conserved residue(s) required for the propagation of feature annotation.</text>
</comment>
<feature type="binding site" evidence="6">
    <location>
        <position position="219"/>
    </location>
    <ligand>
        <name>FMN</name>
        <dbReference type="ChEBI" id="CHEBI:58210"/>
    </ligand>
</feature>
<feature type="region of interest" description="Disordered" evidence="7">
    <location>
        <begin position="337"/>
        <end position="408"/>
    </location>
</feature>
<feature type="binding site" evidence="6">
    <location>
        <position position="153"/>
    </location>
    <ligand>
        <name>FMN</name>
        <dbReference type="ChEBI" id="CHEBI:58210"/>
    </ligand>
</feature>
<dbReference type="InterPro" id="IPR001295">
    <property type="entry name" value="Dihydroorotate_DH_CS"/>
</dbReference>
<dbReference type="InterPro" id="IPR005720">
    <property type="entry name" value="Dihydroorotate_DH_cat"/>
</dbReference>
<proteinExistence type="inferred from homology"/>
<dbReference type="GO" id="GO:0005737">
    <property type="term" value="C:cytoplasm"/>
    <property type="evidence" value="ECO:0007669"/>
    <property type="project" value="UniProtKB-SubCell"/>
</dbReference>
<evidence type="ECO:0000256" key="4">
    <source>
        <dbReference type="ARBA" id="ARBA00022975"/>
    </source>
</evidence>
<dbReference type="InterPro" id="IPR033888">
    <property type="entry name" value="DHOD_1B"/>
</dbReference>
<keyword evidence="10" id="KW-1185">Reference proteome</keyword>
<feature type="binding site" evidence="6">
    <location>
        <begin position="220"/>
        <end position="221"/>
    </location>
    <ligand>
        <name>substrate</name>
    </ligand>
</feature>
<dbReference type="AlphaFoldDB" id="K6WAT9"/>
<dbReference type="EMBL" id="BAHD01000035">
    <property type="protein sequence ID" value="GAB96320.1"/>
    <property type="molecule type" value="Genomic_DNA"/>
</dbReference>
<organism evidence="9 10">
    <name type="scientific">Kineosphaera limosa NBRC 100340</name>
    <dbReference type="NCBI Taxonomy" id="1184609"/>
    <lineage>
        <taxon>Bacteria</taxon>
        <taxon>Bacillati</taxon>
        <taxon>Actinomycetota</taxon>
        <taxon>Actinomycetes</taxon>
        <taxon>Micrococcales</taxon>
        <taxon>Dermatophilaceae</taxon>
        <taxon>Kineosphaera</taxon>
    </lineage>
</organism>
<name>K6WAT9_9MICO</name>
<dbReference type="PANTHER" id="PTHR48109">
    <property type="entry name" value="DIHYDROOROTATE DEHYDROGENASE (QUINONE), MITOCHONDRIAL-RELATED"/>
    <property type="match status" value="1"/>
</dbReference>
<feature type="active site" description="Nucleophile" evidence="6">
    <location>
        <position position="156"/>
    </location>
</feature>
<feature type="binding site" evidence="6">
    <location>
        <position position="193"/>
    </location>
    <ligand>
        <name>FMN</name>
        <dbReference type="ChEBI" id="CHEBI:58210"/>
    </ligand>
</feature>
<dbReference type="GO" id="GO:0006207">
    <property type="term" value="P:'de novo' pyrimidine nucleobase biosynthetic process"/>
    <property type="evidence" value="ECO:0007669"/>
    <property type="project" value="InterPro"/>
</dbReference>
<dbReference type="PANTHER" id="PTHR48109:SF1">
    <property type="entry name" value="DIHYDROOROTATE DEHYDROGENASE (FUMARATE)"/>
    <property type="match status" value="1"/>
</dbReference>
<evidence type="ECO:0000259" key="8">
    <source>
        <dbReference type="Pfam" id="PF01180"/>
    </source>
</evidence>
<evidence type="ECO:0000256" key="2">
    <source>
        <dbReference type="ARBA" id="ARBA00022630"/>
    </source>
</evidence>
<keyword evidence="2 6" id="KW-0285">Flavoprotein</keyword>
<evidence type="ECO:0000256" key="5">
    <source>
        <dbReference type="ARBA" id="ARBA00023002"/>
    </source>
</evidence>
<dbReference type="InterPro" id="IPR024920">
    <property type="entry name" value="Dihydroorotate_DH_1"/>
</dbReference>
<dbReference type="Proteomes" id="UP000008366">
    <property type="component" value="Unassembled WGS sequence"/>
</dbReference>